<keyword evidence="1" id="KW-0614">Plasmid</keyword>
<dbReference type="Proteomes" id="UP000286908">
    <property type="component" value="Unassembled WGS sequence"/>
</dbReference>
<evidence type="ECO:0000313" key="1">
    <source>
        <dbReference type="EMBL" id="RUT64360.1"/>
    </source>
</evidence>
<sequence>MEKLSVVLLLLLLVNGLFIAPVSAGADTLVLENTADAQQPDRVLNGLKNAEISPDDTLLSEFNTPAVNAMAKKNWSAAGKMYGEKMLRYPSPDTIVHYADARLLMFKEVKTRNNAIAEFNTSVVPDALLYYRSAETVDNQVNQLSADDKQHLRAKIACIEAFIADKEAKTFTCRILR</sequence>
<organism evidence="1 2">
    <name type="scientific">Morganella morganii</name>
    <name type="common">Proteus morganii</name>
    <dbReference type="NCBI Taxonomy" id="582"/>
    <lineage>
        <taxon>Bacteria</taxon>
        <taxon>Pseudomonadati</taxon>
        <taxon>Pseudomonadota</taxon>
        <taxon>Gammaproteobacteria</taxon>
        <taxon>Enterobacterales</taxon>
        <taxon>Morganellaceae</taxon>
        <taxon>Morganella</taxon>
    </lineage>
</organism>
<gene>
    <name evidence="1" type="ORF">CKG00_14265</name>
</gene>
<dbReference type="EMBL" id="NRQY01000002">
    <property type="protein sequence ID" value="RUT64360.1"/>
    <property type="molecule type" value="Genomic_DNA"/>
</dbReference>
<accession>A0A433ZQG1</accession>
<comment type="caution">
    <text evidence="1">The sequence shown here is derived from an EMBL/GenBank/DDBJ whole genome shotgun (WGS) entry which is preliminary data.</text>
</comment>
<name>A0A433ZQG1_MORMO</name>
<evidence type="ECO:0000313" key="2">
    <source>
        <dbReference type="Proteomes" id="UP000286908"/>
    </source>
</evidence>
<geneLocation type="plasmid" evidence="1">
    <name>unnamed1</name>
</geneLocation>
<reference evidence="1 2" key="1">
    <citation type="submission" date="2017-08" db="EMBL/GenBank/DDBJ databases">
        <title>Draft genome sequence of pheromone producing symbiont Morganella morganii, of the female New Zealand grass grub Costelytra giveni.</title>
        <authorList>
            <person name="Laugraud A."/>
            <person name="Young S.D."/>
            <person name="Hurst M.H."/>
        </authorList>
    </citation>
    <scope>NUCLEOTIDE SEQUENCE [LARGE SCALE GENOMIC DNA]</scope>
    <source>
        <strain evidence="1 2">MMsCG</strain>
        <plasmid evidence="1">unnamed1</plasmid>
    </source>
</reference>
<proteinExistence type="predicted"/>
<dbReference type="AlphaFoldDB" id="A0A433ZQG1"/>
<protein>
    <submittedName>
        <fullName evidence="1">Uncharacterized protein</fullName>
    </submittedName>
</protein>